<comment type="caution">
    <text evidence="1">The sequence shown here is derived from an EMBL/GenBank/DDBJ whole genome shotgun (WGS) entry which is preliminary data.</text>
</comment>
<keyword evidence="2" id="KW-1185">Reference proteome</keyword>
<organism evidence="1 2">
    <name type="scientific">Austropuccinia psidii MF-1</name>
    <dbReference type="NCBI Taxonomy" id="1389203"/>
    <lineage>
        <taxon>Eukaryota</taxon>
        <taxon>Fungi</taxon>
        <taxon>Dikarya</taxon>
        <taxon>Basidiomycota</taxon>
        <taxon>Pucciniomycotina</taxon>
        <taxon>Pucciniomycetes</taxon>
        <taxon>Pucciniales</taxon>
        <taxon>Sphaerophragmiaceae</taxon>
        <taxon>Austropuccinia</taxon>
    </lineage>
</organism>
<accession>A0A9Q3CIE2</accession>
<evidence type="ECO:0000313" key="2">
    <source>
        <dbReference type="Proteomes" id="UP000765509"/>
    </source>
</evidence>
<evidence type="ECO:0000313" key="1">
    <source>
        <dbReference type="EMBL" id="MBW0483270.1"/>
    </source>
</evidence>
<proteinExistence type="predicted"/>
<gene>
    <name evidence="1" type="ORF">O181_022985</name>
</gene>
<dbReference type="Proteomes" id="UP000765509">
    <property type="component" value="Unassembled WGS sequence"/>
</dbReference>
<protein>
    <submittedName>
        <fullName evidence="1">Uncharacterized protein</fullName>
    </submittedName>
</protein>
<name>A0A9Q3CIE2_9BASI</name>
<sequence length="129" mass="14600">MGHAIREISAYDQKPIKEFLVQYQEEIQPEIWDIQLEAGLPQAIANKNLCETTQYAQTFLVTPIKGMAYIHGKSTKMTVCVDNSQNPLIIDSGAHCSIVGGEYLAKNFPKWEKQLFSAKEKNFEAHQGR</sequence>
<dbReference type="AlphaFoldDB" id="A0A9Q3CIE2"/>
<reference evidence="1" key="1">
    <citation type="submission" date="2021-03" db="EMBL/GenBank/DDBJ databases">
        <title>Draft genome sequence of rust myrtle Austropuccinia psidii MF-1, a brazilian biotype.</title>
        <authorList>
            <person name="Quecine M.C."/>
            <person name="Pachon D.M.R."/>
            <person name="Bonatelli M.L."/>
            <person name="Correr F.H."/>
            <person name="Franceschini L.M."/>
            <person name="Leite T.F."/>
            <person name="Margarido G.R.A."/>
            <person name="Almeida C.A."/>
            <person name="Ferrarezi J.A."/>
            <person name="Labate C.A."/>
        </authorList>
    </citation>
    <scope>NUCLEOTIDE SEQUENCE</scope>
    <source>
        <strain evidence="1">MF-1</strain>
    </source>
</reference>
<dbReference type="EMBL" id="AVOT02007153">
    <property type="protein sequence ID" value="MBW0483270.1"/>
    <property type="molecule type" value="Genomic_DNA"/>
</dbReference>